<dbReference type="PANTHER" id="PTHR39162">
    <property type="entry name" value="GLL3345 PROTEIN"/>
    <property type="match status" value="1"/>
</dbReference>
<proteinExistence type="predicted"/>
<feature type="region of interest" description="Disordered" evidence="1">
    <location>
        <begin position="125"/>
        <end position="153"/>
    </location>
</feature>
<dbReference type="PIRSF" id="PIRSF021377">
    <property type="entry name" value="YtfJ"/>
    <property type="match status" value="1"/>
</dbReference>
<dbReference type="RefSeq" id="WP_077835812.1">
    <property type="nucleotide sequence ID" value="NZ_CP096983.1"/>
</dbReference>
<dbReference type="STRING" id="84029.CROST_24860"/>
<accession>A0A1S8LPH4</accession>
<dbReference type="Proteomes" id="UP000190951">
    <property type="component" value="Chromosome"/>
</dbReference>
<dbReference type="KEGG" id="crw:CROST_024990"/>
<reference evidence="2 3" key="1">
    <citation type="submission" date="2022-04" db="EMBL/GenBank/DDBJ databases">
        <title>Genome sequence of C. roseum typestrain.</title>
        <authorList>
            <person name="Poehlein A."/>
            <person name="Schoch T."/>
            <person name="Duerre P."/>
            <person name="Daniel R."/>
        </authorList>
    </citation>
    <scope>NUCLEOTIDE SEQUENCE [LARGE SCALE GENOMIC DNA]</scope>
    <source>
        <strain evidence="2 3">DSM 7320</strain>
    </source>
</reference>
<evidence type="ECO:0000313" key="3">
    <source>
        <dbReference type="Proteomes" id="UP000190951"/>
    </source>
</evidence>
<dbReference type="EMBL" id="CP096983">
    <property type="protein sequence ID" value="URZ11782.1"/>
    <property type="molecule type" value="Genomic_DNA"/>
</dbReference>
<dbReference type="Pfam" id="PF09579">
    <property type="entry name" value="Spore_YtfJ"/>
    <property type="match status" value="1"/>
</dbReference>
<gene>
    <name evidence="2" type="ORF">CROST_024990</name>
</gene>
<dbReference type="AlphaFoldDB" id="A0A1S8LPH4"/>
<dbReference type="NCBIfam" id="TIGR02874">
    <property type="entry name" value="spore_ytfJ"/>
    <property type="match status" value="1"/>
</dbReference>
<evidence type="ECO:0000313" key="2">
    <source>
        <dbReference type="EMBL" id="URZ11782.1"/>
    </source>
</evidence>
<evidence type="ECO:0000256" key="1">
    <source>
        <dbReference type="SAM" id="MobiDB-lite"/>
    </source>
</evidence>
<keyword evidence="3" id="KW-1185">Reference proteome</keyword>
<dbReference type="PANTHER" id="PTHR39162:SF1">
    <property type="entry name" value="SPORULATION PROTEIN YTFJ"/>
    <property type="match status" value="1"/>
</dbReference>
<protein>
    <submittedName>
        <fullName evidence="2">Uncharacterized protein</fullName>
    </submittedName>
</protein>
<sequence>MDNNPIESFMKTTMENIKGMIDVNTIVGEPIKNTDGSLIIPISKVSFGFASGGSEFNNHENSTDIKNVYPFGGGAGAGVSLKPIAFLVIKEDSIRLLPLNAENTYEKVVDMLPQLLEMCKGFSHKSKKDKCCNKEKKNDSPEEKTEPNEKEEE</sequence>
<organism evidence="2 3">
    <name type="scientific">Clostridium felsineum</name>
    <dbReference type="NCBI Taxonomy" id="36839"/>
    <lineage>
        <taxon>Bacteria</taxon>
        <taxon>Bacillati</taxon>
        <taxon>Bacillota</taxon>
        <taxon>Clostridia</taxon>
        <taxon>Eubacteriales</taxon>
        <taxon>Clostridiaceae</taxon>
        <taxon>Clostridium</taxon>
    </lineage>
</organism>
<feature type="compositionally biased region" description="Basic and acidic residues" evidence="1">
    <location>
        <begin position="129"/>
        <end position="153"/>
    </location>
</feature>
<name>A0A1S8LPH4_9CLOT</name>
<dbReference type="InterPro" id="IPR014229">
    <property type="entry name" value="Spore_YtfJ"/>
</dbReference>